<dbReference type="InterPro" id="IPR014710">
    <property type="entry name" value="RmlC-like_jellyroll"/>
</dbReference>
<evidence type="ECO:0000256" key="1">
    <source>
        <dbReference type="ARBA" id="ARBA00023015"/>
    </source>
</evidence>
<dbReference type="PANTHER" id="PTHR43280">
    <property type="entry name" value="ARAC-FAMILY TRANSCRIPTIONAL REGULATOR"/>
    <property type="match status" value="1"/>
</dbReference>
<dbReference type="Gene3D" id="2.60.120.10">
    <property type="entry name" value="Jelly Rolls"/>
    <property type="match status" value="1"/>
</dbReference>
<gene>
    <name evidence="5" type="ORF">A3860_04370</name>
</gene>
<evidence type="ECO:0000256" key="2">
    <source>
        <dbReference type="ARBA" id="ARBA00023125"/>
    </source>
</evidence>
<dbReference type="Pfam" id="PF12833">
    <property type="entry name" value="HTH_18"/>
    <property type="match status" value="1"/>
</dbReference>
<dbReference type="GO" id="GO:0043565">
    <property type="term" value="F:sequence-specific DNA binding"/>
    <property type="evidence" value="ECO:0007669"/>
    <property type="project" value="InterPro"/>
</dbReference>
<dbReference type="STRING" id="1703345.A3860_04370"/>
<proteinExistence type="predicted"/>
<feature type="domain" description="HTH araC/xylS-type" evidence="4">
    <location>
        <begin position="175"/>
        <end position="273"/>
    </location>
</feature>
<dbReference type="OrthoDB" id="2585681at2"/>
<dbReference type="RefSeq" id="WP_081151018.1">
    <property type="nucleotide sequence ID" value="NZ_LVYD01000058.1"/>
</dbReference>
<protein>
    <submittedName>
        <fullName evidence="5">DNA-binding protein</fullName>
    </submittedName>
</protein>
<reference evidence="5 6" key="1">
    <citation type="submission" date="2016-03" db="EMBL/GenBank/DDBJ databases">
        <title>Niastella vici sp. nov., isolated from farmland soil.</title>
        <authorList>
            <person name="Chen L."/>
            <person name="Wang D."/>
            <person name="Yang S."/>
            <person name="Wang G."/>
        </authorList>
    </citation>
    <scope>NUCLEOTIDE SEQUENCE [LARGE SCALE GENOMIC DNA]</scope>
    <source>
        <strain evidence="5 6">DJ57</strain>
    </source>
</reference>
<keyword evidence="6" id="KW-1185">Reference proteome</keyword>
<dbReference type="Pfam" id="PF02311">
    <property type="entry name" value="AraC_binding"/>
    <property type="match status" value="1"/>
</dbReference>
<sequence length="278" mass="31838">MNPSNIDIKDKTQPTEDFKISPFRKEVRKTTPHKHNNYFEIIYLSAGSGYHTIDSLKFEVMPPVIFFVRKEQTHHFNLEGEPEGFVAIIKKSFVQKSLDNELKLLLAKFSNQHCLSINENETIDQLFQLLVREYKVNSQQSFHIIEGLLKALLAKILDIAKPVIRSSEHRSDLYQSFLELLQAGTVVKNSVQFYAEQLNTSPQNLNAACRKAVDQSSAEVLAEFITSEAKRLLLYTNNTVSQIALTLDFIDASHFIKYFKRIAGITPQSFRLANEQDL</sequence>
<dbReference type="PROSITE" id="PS01124">
    <property type="entry name" value="HTH_ARAC_FAMILY_2"/>
    <property type="match status" value="1"/>
</dbReference>
<dbReference type="SMART" id="SM00342">
    <property type="entry name" value="HTH_ARAC"/>
    <property type="match status" value="1"/>
</dbReference>
<dbReference type="EMBL" id="LVYD01000058">
    <property type="protein sequence ID" value="OQP60967.1"/>
    <property type="molecule type" value="Genomic_DNA"/>
</dbReference>
<keyword evidence="1" id="KW-0805">Transcription regulation</keyword>
<accession>A0A1V9FRQ1</accession>
<dbReference type="InterPro" id="IPR037923">
    <property type="entry name" value="HTH-like"/>
</dbReference>
<name>A0A1V9FRQ1_9BACT</name>
<evidence type="ECO:0000313" key="6">
    <source>
        <dbReference type="Proteomes" id="UP000192796"/>
    </source>
</evidence>
<dbReference type="Gene3D" id="1.10.10.60">
    <property type="entry name" value="Homeodomain-like"/>
    <property type="match status" value="1"/>
</dbReference>
<dbReference type="SUPFAM" id="SSF51215">
    <property type="entry name" value="Regulatory protein AraC"/>
    <property type="match status" value="1"/>
</dbReference>
<dbReference type="InterPro" id="IPR018060">
    <property type="entry name" value="HTH_AraC"/>
</dbReference>
<keyword evidence="2 5" id="KW-0238">DNA-binding</keyword>
<comment type="caution">
    <text evidence="5">The sequence shown here is derived from an EMBL/GenBank/DDBJ whole genome shotgun (WGS) entry which is preliminary data.</text>
</comment>
<dbReference type="GO" id="GO:0003700">
    <property type="term" value="F:DNA-binding transcription factor activity"/>
    <property type="evidence" value="ECO:0007669"/>
    <property type="project" value="InterPro"/>
</dbReference>
<dbReference type="InterPro" id="IPR009057">
    <property type="entry name" value="Homeodomain-like_sf"/>
</dbReference>
<evidence type="ECO:0000313" key="5">
    <source>
        <dbReference type="EMBL" id="OQP60967.1"/>
    </source>
</evidence>
<dbReference type="SUPFAM" id="SSF46689">
    <property type="entry name" value="Homeodomain-like"/>
    <property type="match status" value="1"/>
</dbReference>
<dbReference type="AlphaFoldDB" id="A0A1V9FRQ1"/>
<evidence type="ECO:0000259" key="4">
    <source>
        <dbReference type="PROSITE" id="PS01124"/>
    </source>
</evidence>
<organism evidence="5 6">
    <name type="scientific">Niastella vici</name>
    <dbReference type="NCBI Taxonomy" id="1703345"/>
    <lineage>
        <taxon>Bacteria</taxon>
        <taxon>Pseudomonadati</taxon>
        <taxon>Bacteroidota</taxon>
        <taxon>Chitinophagia</taxon>
        <taxon>Chitinophagales</taxon>
        <taxon>Chitinophagaceae</taxon>
        <taxon>Niastella</taxon>
    </lineage>
</organism>
<dbReference type="Proteomes" id="UP000192796">
    <property type="component" value="Unassembled WGS sequence"/>
</dbReference>
<evidence type="ECO:0000256" key="3">
    <source>
        <dbReference type="ARBA" id="ARBA00023163"/>
    </source>
</evidence>
<dbReference type="InterPro" id="IPR003313">
    <property type="entry name" value="AraC-bd"/>
</dbReference>
<keyword evidence="3" id="KW-0804">Transcription</keyword>
<dbReference type="PANTHER" id="PTHR43280:SF32">
    <property type="entry name" value="TRANSCRIPTIONAL REGULATORY PROTEIN"/>
    <property type="match status" value="1"/>
</dbReference>